<evidence type="ECO:0000256" key="1">
    <source>
        <dbReference type="SAM" id="MobiDB-lite"/>
    </source>
</evidence>
<protein>
    <submittedName>
        <fullName evidence="2">Uncharacterized protein</fullName>
    </submittedName>
</protein>
<gene>
    <name evidence="2" type="ORF">GMOD_00003255</name>
</gene>
<evidence type="ECO:0000313" key="3">
    <source>
        <dbReference type="Proteomes" id="UP000265663"/>
    </source>
</evidence>
<feature type="compositionally biased region" description="Basic and acidic residues" evidence="1">
    <location>
        <begin position="67"/>
        <end position="82"/>
    </location>
</feature>
<dbReference type="AlphaFoldDB" id="A0A3M7MIR0"/>
<keyword evidence="3" id="KW-1185">Reference proteome</keyword>
<sequence length="82" mass="9273">MCSVAPGNQNVDGCTRRRCVEDMVPYCCTCDAVEYWRYRRAGPLARPSNHAHCTGDDAHLRSQASEPTRDCRRGREGKTRSK</sequence>
<feature type="region of interest" description="Disordered" evidence="1">
    <location>
        <begin position="46"/>
        <end position="82"/>
    </location>
</feature>
<proteinExistence type="predicted"/>
<dbReference type="EMBL" id="KE747844">
    <property type="protein sequence ID" value="RMZ74244.1"/>
    <property type="molecule type" value="Genomic_DNA"/>
</dbReference>
<name>A0A3M7MIR0_9PLEO</name>
<evidence type="ECO:0000313" key="2">
    <source>
        <dbReference type="EMBL" id="RMZ74244.1"/>
    </source>
</evidence>
<dbReference type="Proteomes" id="UP000265663">
    <property type="component" value="Unassembled WGS sequence"/>
</dbReference>
<organism evidence="2 3">
    <name type="scientific">Pyrenophora seminiperda CCB06</name>
    <dbReference type="NCBI Taxonomy" id="1302712"/>
    <lineage>
        <taxon>Eukaryota</taxon>
        <taxon>Fungi</taxon>
        <taxon>Dikarya</taxon>
        <taxon>Ascomycota</taxon>
        <taxon>Pezizomycotina</taxon>
        <taxon>Dothideomycetes</taxon>
        <taxon>Pleosporomycetidae</taxon>
        <taxon>Pleosporales</taxon>
        <taxon>Pleosporineae</taxon>
        <taxon>Pleosporaceae</taxon>
        <taxon>Pyrenophora</taxon>
    </lineage>
</organism>
<reference evidence="2 3" key="1">
    <citation type="journal article" date="2014" name="PLoS ONE">
        <title>De novo Genome Assembly of the Fungal Plant Pathogen Pyrenophora semeniperda.</title>
        <authorList>
            <person name="Soliai M.M."/>
            <person name="Meyer S.E."/>
            <person name="Udall J.A."/>
            <person name="Elzinga D.E."/>
            <person name="Hermansen R.A."/>
            <person name="Bodily P.M."/>
            <person name="Hart A.A."/>
            <person name="Coleman C.E."/>
        </authorList>
    </citation>
    <scope>NUCLEOTIDE SEQUENCE [LARGE SCALE GENOMIC DNA]</scope>
    <source>
        <strain evidence="2 3">CCB06</strain>
        <tissue evidence="2">Mycelium</tissue>
    </source>
</reference>
<accession>A0A3M7MIR0</accession>